<proteinExistence type="predicted"/>
<reference evidence="1" key="1">
    <citation type="submission" date="2018-05" db="EMBL/GenBank/DDBJ databases">
        <authorList>
            <person name="Lanie J.A."/>
            <person name="Ng W.-L."/>
            <person name="Kazmierczak K.M."/>
            <person name="Andrzejewski T.M."/>
            <person name="Davidsen T.M."/>
            <person name="Wayne K.J."/>
            <person name="Tettelin H."/>
            <person name="Glass J.I."/>
            <person name="Rusch D."/>
            <person name="Podicherti R."/>
            <person name="Tsui H.-C.T."/>
            <person name="Winkler M.E."/>
        </authorList>
    </citation>
    <scope>NUCLEOTIDE SEQUENCE</scope>
</reference>
<evidence type="ECO:0000313" key="1">
    <source>
        <dbReference type="EMBL" id="SVB10461.1"/>
    </source>
</evidence>
<feature type="non-terminal residue" evidence="1">
    <location>
        <position position="92"/>
    </location>
</feature>
<organism evidence="1">
    <name type="scientific">marine metagenome</name>
    <dbReference type="NCBI Taxonomy" id="408172"/>
    <lineage>
        <taxon>unclassified sequences</taxon>
        <taxon>metagenomes</taxon>
        <taxon>ecological metagenomes</taxon>
    </lineage>
</organism>
<feature type="non-terminal residue" evidence="1">
    <location>
        <position position="1"/>
    </location>
</feature>
<protein>
    <submittedName>
        <fullName evidence="1">Uncharacterized protein</fullName>
    </submittedName>
</protein>
<dbReference type="EMBL" id="UINC01028809">
    <property type="protein sequence ID" value="SVB10461.1"/>
    <property type="molecule type" value="Genomic_DNA"/>
</dbReference>
<name>A0A382BAC0_9ZZZZ</name>
<accession>A0A382BAC0</accession>
<sequence length="92" mass="10353">MRSFFSVALIFTILCISAPAITQEEQAEPTFPSISGLMYETFKGIDRPLFNEYFALLVEKFEGNPDAGWSIWNENMSVAYRITGLPEGLHSV</sequence>
<dbReference type="AlphaFoldDB" id="A0A382BAC0"/>
<gene>
    <name evidence="1" type="ORF">METZ01_LOCUS163315</name>
</gene>